<feature type="domain" description="Reverse transcriptase" evidence="1">
    <location>
        <begin position="300"/>
        <end position="370"/>
    </location>
</feature>
<proteinExistence type="predicted"/>
<name>A0ABQ4YWF3_9ASTR</name>
<accession>A0ABQ4YWF3</accession>
<dbReference type="GO" id="GO:0003964">
    <property type="term" value="F:RNA-directed DNA polymerase activity"/>
    <property type="evidence" value="ECO:0007669"/>
    <property type="project" value="UniProtKB-KW"/>
</dbReference>
<gene>
    <name evidence="3" type="ORF">Tco_0747519</name>
</gene>
<sequence>MVGAGHTAYIDRFHEFVRLVPHLVTPESRMIERYMYGLAPQISGIVEAIEPKTMKKAVQISSTWTDGAVRNGSIKKVEKRGNMGEPCKDKNGKDDNKRTRIGNVFSSIGRGNQGNQVRGRAFMLGAEEARQDPNIVTGTFTLNDHSATTLFDSVADYSFVSTTFIPLLGLEPSDLGFRYEIEIASMQLVEIDKVIKGFELEIEGHVFDIDLIPFGNRSCDVIRGMDWLSNYKAEIIFHEKVVRIPLSDGKLIPGATPVAKSPYRLASFALEELSGQLKELQDKCFIRPSSSPWGAPVLFVKKKNGSFRMCIDYRELNKLTIKNRYPLPKIDNLFDQLQGLQFFSKIDLRSRYHQLRVHEDDILKTTLTEVQFLGHVINGNGIHVDPSKIEAFKNWKAPRTPSEGEEQELAFQTLKDKLCNAPVLALPDGPEDFVVYYDASGLILGYVLMWRGKVIAYESRFVVADALSRKERVKPKRVRAMNMTLQSSIKDRIMAA</sequence>
<reference evidence="3" key="2">
    <citation type="submission" date="2022-01" db="EMBL/GenBank/DDBJ databases">
        <authorList>
            <person name="Yamashiro T."/>
            <person name="Shiraishi A."/>
            <person name="Satake H."/>
            <person name="Nakayama K."/>
        </authorList>
    </citation>
    <scope>NUCLEOTIDE SEQUENCE</scope>
</reference>
<dbReference type="CDD" id="cd00303">
    <property type="entry name" value="retropepsin_like"/>
    <property type="match status" value="1"/>
</dbReference>
<keyword evidence="4" id="KW-1185">Reference proteome</keyword>
<dbReference type="Pfam" id="PF17919">
    <property type="entry name" value="RT_RNaseH_2"/>
    <property type="match status" value="1"/>
</dbReference>
<dbReference type="PANTHER" id="PTHR15503">
    <property type="entry name" value="LDOC1 RELATED"/>
    <property type="match status" value="1"/>
</dbReference>
<dbReference type="CDD" id="cd01647">
    <property type="entry name" value="RT_LTR"/>
    <property type="match status" value="1"/>
</dbReference>
<protein>
    <submittedName>
        <fullName evidence="3">Reverse transcriptase domain-containing protein</fullName>
    </submittedName>
</protein>
<feature type="domain" description="Reverse transcriptase/retrotransposon-derived protein RNase H-like" evidence="2">
    <location>
        <begin position="405"/>
        <end position="460"/>
    </location>
</feature>
<dbReference type="Gene3D" id="3.30.70.270">
    <property type="match status" value="1"/>
</dbReference>
<dbReference type="Pfam" id="PF00078">
    <property type="entry name" value="RVT_1"/>
    <property type="match status" value="1"/>
</dbReference>
<dbReference type="Pfam" id="PF08284">
    <property type="entry name" value="RVP_2"/>
    <property type="match status" value="1"/>
</dbReference>
<keyword evidence="3" id="KW-0548">Nucleotidyltransferase</keyword>
<reference evidence="3" key="1">
    <citation type="journal article" date="2022" name="Int. J. Mol. Sci.">
        <title>Draft Genome of Tanacetum Coccineum: Genomic Comparison of Closely Related Tanacetum-Family Plants.</title>
        <authorList>
            <person name="Yamashiro T."/>
            <person name="Shiraishi A."/>
            <person name="Nakayama K."/>
            <person name="Satake H."/>
        </authorList>
    </citation>
    <scope>NUCLEOTIDE SEQUENCE</scope>
</reference>
<evidence type="ECO:0000259" key="1">
    <source>
        <dbReference type="Pfam" id="PF00078"/>
    </source>
</evidence>
<dbReference type="InterPro" id="IPR041577">
    <property type="entry name" value="RT_RNaseH_2"/>
</dbReference>
<dbReference type="InterPro" id="IPR000477">
    <property type="entry name" value="RT_dom"/>
</dbReference>
<organism evidence="3 4">
    <name type="scientific">Tanacetum coccineum</name>
    <dbReference type="NCBI Taxonomy" id="301880"/>
    <lineage>
        <taxon>Eukaryota</taxon>
        <taxon>Viridiplantae</taxon>
        <taxon>Streptophyta</taxon>
        <taxon>Embryophyta</taxon>
        <taxon>Tracheophyta</taxon>
        <taxon>Spermatophyta</taxon>
        <taxon>Magnoliopsida</taxon>
        <taxon>eudicotyledons</taxon>
        <taxon>Gunneridae</taxon>
        <taxon>Pentapetalae</taxon>
        <taxon>asterids</taxon>
        <taxon>campanulids</taxon>
        <taxon>Asterales</taxon>
        <taxon>Asteraceae</taxon>
        <taxon>Asteroideae</taxon>
        <taxon>Anthemideae</taxon>
        <taxon>Anthemidinae</taxon>
        <taxon>Tanacetum</taxon>
    </lineage>
</organism>
<evidence type="ECO:0000259" key="2">
    <source>
        <dbReference type="Pfam" id="PF17919"/>
    </source>
</evidence>
<dbReference type="InterPro" id="IPR032567">
    <property type="entry name" value="RTL1-rel"/>
</dbReference>
<dbReference type="InterPro" id="IPR021109">
    <property type="entry name" value="Peptidase_aspartic_dom_sf"/>
</dbReference>
<dbReference type="InterPro" id="IPR043128">
    <property type="entry name" value="Rev_trsase/Diguanyl_cyclase"/>
</dbReference>
<keyword evidence="3" id="KW-0695">RNA-directed DNA polymerase</keyword>
<dbReference type="SUPFAM" id="SSF56672">
    <property type="entry name" value="DNA/RNA polymerases"/>
    <property type="match status" value="1"/>
</dbReference>
<dbReference type="Proteomes" id="UP001151760">
    <property type="component" value="Unassembled WGS sequence"/>
</dbReference>
<dbReference type="Gene3D" id="3.10.10.10">
    <property type="entry name" value="HIV Type 1 Reverse Transcriptase, subunit A, domain 1"/>
    <property type="match status" value="1"/>
</dbReference>
<dbReference type="Gene3D" id="2.40.70.10">
    <property type="entry name" value="Acid Proteases"/>
    <property type="match status" value="1"/>
</dbReference>
<comment type="caution">
    <text evidence="3">The sequence shown here is derived from an EMBL/GenBank/DDBJ whole genome shotgun (WGS) entry which is preliminary data.</text>
</comment>
<dbReference type="EMBL" id="BQNB010010712">
    <property type="protein sequence ID" value="GJS80978.1"/>
    <property type="molecule type" value="Genomic_DNA"/>
</dbReference>
<dbReference type="PANTHER" id="PTHR15503:SF45">
    <property type="entry name" value="RNA-DIRECTED DNA POLYMERASE HOMOLOG"/>
    <property type="match status" value="1"/>
</dbReference>
<dbReference type="InterPro" id="IPR043502">
    <property type="entry name" value="DNA/RNA_pol_sf"/>
</dbReference>
<evidence type="ECO:0000313" key="4">
    <source>
        <dbReference type="Proteomes" id="UP001151760"/>
    </source>
</evidence>
<keyword evidence="3" id="KW-0808">Transferase</keyword>
<dbReference type="SUPFAM" id="SSF50630">
    <property type="entry name" value="Acid proteases"/>
    <property type="match status" value="1"/>
</dbReference>
<evidence type="ECO:0000313" key="3">
    <source>
        <dbReference type="EMBL" id="GJS80978.1"/>
    </source>
</evidence>